<sequence>MATTGSSSAGVRRRLTLPEGADYVPMFGYDSDGELVVISPSRRGSVAAKDSGMAGSRRQIGGSYPRGGGRTFTREDNTTQIKQSYPRDGQVTRVKQNNRESLMTQDAEVKTNLVAAGKSLIQTDPPPRNKRLQKTSSVTRAAEAFEVVNDGEDIPVEDDDLREALPLLPPPLTLTRDNLTGLAMNSVASSSSGPSAPPLTESDIMNAETARGDRRGSDYADVTEGDRRVVGGPIGAEERSMHLPMRRFPLNNDLLWSSENNEKATRRPCESSQGDSRRSCEDSGASLKSSGGKEGASLKSSGGKEGASLKSSENDEGDSRRSSRNAEVSPLAPFEMVKAQQLKQTHASSAAEVADANINKERPIKTPLEHHRDRRLKKALEGLRRSLALPPNLGPTRRSGAEVSPAQAIEPSAGGMIERGSKESSVMSEEWIDGRIEEQRPDGMEEVLVDSDAAGHQYVGGQERANSRVAFETELALEEAVLRKLSPLKRAEVDMEAQKGKPKPSVRELMAEIQRARDMTRHLERRRVSESVSAAGQPVHVAKVEADWTALRSHLEPPSALPCRKCGASPSAAQAISSSLPGANKADEKPCSPMVDERPKGEVLPAYVWPLPIWMPPVSREDTKLAREESPRWTVRPSLPIAVMPNTVAYKTRPVMGLVGSKDVDISPRKPTEDRSTGDYRVTVSTVETQTPPIEPSGGDRPSSTSRERSPRAPAREMEPNQEGYHEVLRDRLWRGVAEGSGSSSKHSRENVVLVDGKIVSYNRETDPPPGHGRDIPPIHPSRPVQNAQPRGAEVISGPPVRPRVTTVKGNDHLVYAYRARVASCDYFLAGGFLRVGLGNSREIVWSSPITARIRWEVGDIITVVGVARPAPREIVVRLNNTFILDRTSIAEFPLPDDDMDLIPGSYSPSKAQRSTKDLRGGSFAPARGRLSTISEDVVDGLLSADDETCAAKYTSHASYPSYSAKLTATWSRIVPGEASLTLGNLVAISAINGMENTEIISPSEMMSQYLPMLGVERYGGPGILTTLAARMPFTLHEITKDAKSCEEALKALGDSIALNNQLYYADTPPAVDSKDFVAWALGSAVLQHKYMAQFTQHPQQATKCTTLGGLKTAEGVVHHTVLTGGWRNEIGRFEVTGFDKNDNKGNSLPLKTGWMKELNTLIWGDQIRHQRPLLTVDISNYKSMRDELVSSGGRCQKFLDFVAWELKHVERVSRQLLKYPKNVQNMTSNVVLAYIDSLEEIHKATDGASSSEDSD</sequence>
<feature type="region of interest" description="Disordered" evidence="1">
    <location>
        <begin position="46"/>
        <end position="69"/>
    </location>
</feature>
<dbReference type="EMBL" id="JAAPAO010000588">
    <property type="protein sequence ID" value="KAF4656593.1"/>
    <property type="molecule type" value="Genomic_DNA"/>
</dbReference>
<feature type="compositionally biased region" description="Basic and acidic residues" evidence="1">
    <location>
        <begin position="662"/>
        <end position="678"/>
    </location>
</feature>
<feature type="region of interest" description="Disordered" evidence="1">
    <location>
        <begin position="388"/>
        <end position="429"/>
    </location>
</feature>
<evidence type="ECO:0000313" key="2">
    <source>
        <dbReference type="EMBL" id="KAF4656593.1"/>
    </source>
</evidence>
<feature type="region of interest" description="Disordered" evidence="1">
    <location>
        <begin position="661"/>
        <end position="726"/>
    </location>
</feature>
<keyword evidence="3" id="KW-1185">Reference proteome</keyword>
<feature type="compositionally biased region" description="Basic and acidic residues" evidence="1">
    <location>
        <begin position="764"/>
        <end position="777"/>
    </location>
</feature>
<dbReference type="Proteomes" id="UP000591131">
    <property type="component" value="Unassembled WGS sequence"/>
</dbReference>
<proteinExistence type="predicted"/>
<dbReference type="OrthoDB" id="10559009at2759"/>
<feature type="region of interest" description="Disordered" evidence="1">
    <location>
        <begin position="574"/>
        <end position="597"/>
    </location>
</feature>
<feature type="compositionally biased region" description="Basic and acidic residues" evidence="1">
    <location>
        <begin position="358"/>
        <end position="371"/>
    </location>
</feature>
<evidence type="ECO:0000313" key="3">
    <source>
        <dbReference type="Proteomes" id="UP000591131"/>
    </source>
</evidence>
<evidence type="ECO:0000256" key="1">
    <source>
        <dbReference type="SAM" id="MobiDB-lite"/>
    </source>
</evidence>
<name>A0A7J6LBQ2_PERCH</name>
<accession>A0A7J6LBQ2</accession>
<feature type="region of interest" description="Disordered" evidence="1">
    <location>
        <begin position="259"/>
        <end position="371"/>
    </location>
</feature>
<feature type="compositionally biased region" description="Basic and acidic residues" evidence="1">
    <location>
        <begin position="260"/>
        <end position="281"/>
    </location>
</feature>
<feature type="compositionally biased region" description="Basic and acidic residues" evidence="1">
    <location>
        <begin position="210"/>
        <end position="229"/>
    </location>
</feature>
<feature type="compositionally biased region" description="Polar residues" evidence="1">
    <location>
        <begin position="683"/>
        <end position="692"/>
    </location>
</feature>
<feature type="region of interest" description="Disordered" evidence="1">
    <location>
        <begin position="762"/>
        <end position="802"/>
    </location>
</feature>
<feature type="compositionally biased region" description="Basic and acidic residues" evidence="1">
    <location>
        <begin position="706"/>
        <end position="726"/>
    </location>
</feature>
<feature type="region of interest" description="Disordered" evidence="1">
    <location>
        <begin position="207"/>
        <end position="237"/>
    </location>
</feature>
<organism evidence="2 3">
    <name type="scientific">Perkinsus chesapeaki</name>
    <name type="common">Clam parasite</name>
    <name type="synonym">Perkinsus andrewsi</name>
    <dbReference type="NCBI Taxonomy" id="330153"/>
    <lineage>
        <taxon>Eukaryota</taxon>
        <taxon>Sar</taxon>
        <taxon>Alveolata</taxon>
        <taxon>Perkinsozoa</taxon>
        <taxon>Perkinsea</taxon>
        <taxon>Perkinsida</taxon>
        <taxon>Perkinsidae</taxon>
        <taxon>Perkinsus</taxon>
    </lineage>
</organism>
<comment type="caution">
    <text evidence="2">The sequence shown here is derived from an EMBL/GenBank/DDBJ whole genome shotgun (WGS) entry which is preliminary data.</text>
</comment>
<protein>
    <submittedName>
        <fullName evidence="2">Uncharacterized protein</fullName>
    </submittedName>
</protein>
<dbReference type="AlphaFoldDB" id="A0A7J6LBQ2"/>
<reference evidence="2 3" key="1">
    <citation type="submission" date="2020-04" db="EMBL/GenBank/DDBJ databases">
        <title>Perkinsus chesapeaki whole genome sequence.</title>
        <authorList>
            <person name="Bogema D.R."/>
        </authorList>
    </citation>
    <scope>NUCLEOTIDE SEQUENCE [LARGE SCALE GENOMIC DNA]</scope>
    <source>
        <strain evidence="2">ATCC PRA-425</strain>
    </source>
</reference>
<feature type="compositionally biased region" description="Basic and acidic residues" evidence="1">
    <location>
        <begin position="585"/>
        <end position="597"/>
    </location>
</feature>
<gene>
    <name evidence="2" type="ORF">FOL47_008842</name>
</gene>